<evidence type="ECO:0000313" key="1">
    <source>
        <dbReference type="EMBL" id="KAK9834593.1"/>
    </source>
</evidence>
<dbReference type="EMBL" id="JALJOS010000009">
    <property type="protein sequence ID" value="KAK9834593.1"/>
    <property type="molecule type" value="Genomic_DNA"/>
</dbReference>
<comment type="caution">
    <text evidence="1">The sequence shown here is derived from an EMBL/GenBank/DDBJ whole genome shotgun (WGS) entry which is preliminary data.</text>
</comment>
<protein>
    <submittedName>
        <fullName evidence="1">Uncharacterized protein</fullName>
    </submittedName>
</protein>
<dbReference type="AlphaFoldDB" id="A0AAW1RLP3"/>
<sequence>MTALALYPSRPHTRNLGNWDARVGAPTPWHELGTLLEQFEVDLWPNRQEQVLLRLFTSRTGLTCPCPTWRQTLAAPHLQPCWLQSRPSAAKLCSRARHFLSVFLLRDFQICIFLENAGLLHNPAYRDDTDDEDDEECSATVAKYRPHVLAMAAELVQALLQQLVCHKLYTQQELDPGIAAATCGIQELPICAALNHDHEGLLPGPLNTLKGLFYGKDHVSTRMNITLRHCERDLRSKWGTLCSRSRFCEIVHAVASKELEVVHTMLLDAHVLGTDKNGFVKFRPADATRHWDPSFHPLESDCFSVQLDAEIAAMMRPGMMMEGSFGLLSDGTWYLGQPCQIWPSFRRNPDGTTPAVQG</sequence>
<gene>
    <name evidence="1" type="ORF">WJX74_005434</name>
</gene>
<keyword evidence="2" id="KW-1185">Reference proteome</keyword>
<proteinExistence type="predicted"/>
<evidence type="ECO:0000313" key="2">
    <source>
        <dbReference type="Proteomes" id="UP001438707"/>
    </source>
</evidence>
<dbReference type="Proteomes" id="UP001438707">
    <property type="component" value="Unassembled WGS sequence"/>
</dbReference>
<accession>A0AAW1RLP3</accession>
<organism evidence="1 2">
    <name type="scientific">Apatococcus lobatus</name>
    <dbReference type="NCBI Taxonomy" id="904363"/>
    <lineage>
        <taxon>Eukaryota</taxon>
        <taxon>Viridiplantae</taxon>
        <taxon>Chlorophyta</taxon>
        <taxon>core chlorophytes</taxon>
        <taxon>Trebouxiophyceae</taxon>
        <taxon>Chlorellales</taxon>
        <taxon>Chlorellaceae</taxon>
        <taxon>Apatococcus</taxon>
    </lineage>
</organism>
<name>A0AAW1RLP3_9CHLO</name>
<reference evidence="1 2" key="1">
    <citation type="journal article" date="2024" name="Nat. Commun.">
        <title>Phylogenomics reveals the evolutionary origins of lichenization in chlorophyte algae.</title>
        <authorList>
            <person name="Puginier C."/>
            <person name="Libourel C."/>
            <person name="Otte J."/>
            <person name="Skaloud P."/>
            <person name="Haon M."/>
            <person name="Grisel S."/>
            <person name="Petersen M."/>
            <person name="Berrin J.G."/>
            <person name="Delaux P.M."/>
            <person name="Dal Grande F."/>
            <person name="Keller J."/>
        </authorList>
    </citation>
    <scope>NUCLEOTIDE SEQUENCE [LARGE SCALE GENOMIC DNA]</scope>
    <source>
        <strain evidence="1 2">SAG 2145</strain>
    </source>
</reference>